<name>A0ABN2F4G8_9ACTN</name>
<keyword evidence="10" id="KW-1185">Reference proteome</keyword>
<dbReference type="PROSITE" id="PS50928">
    <property type="entry name" value="ABC_TM1"/>
    <property type="match status" value="1"/>
</dbReference>
<evidence type="ECO:0000259" key="8">
    <source>
        <dbReference type="PROSITE" id="PS50928"/>
    </source>
</evidence>
<evidence type="ECO:0000256" key="5">
    <source>
        <dbReference type="ARBA" id="ARBA00022989"/>
    </source>
</evidence>
<dbReference type="Pfam" id="PF00528">
    <property type="entry name" value="BPD_transp_1"/>
    <property type="match status" value="1"/>
</dbReference>
<keyword evidence="3" id="KW-1003">Cell membrane</keyword>
<dbReference type="SUPFAM" id="SSF161098">
    <property type="entry name" value="MetI-like"/>
    <property type="match status" value="1"/>
</dbReference>
<dbReference type="RefSeq" id="WP_344110500.1">
    <property type="nucleotide sequence ID" value="NZ_BAAANE010000004.1"/>
</dbReference>
<evidence type="ECO:0000313" key="9">
    <source>
        <dbReference type="EMBL" id="GAA1630376.1"/>
    </source>
</evidence>
<organism evidence="9 10">
    <name type="scientific">Kribbella alba</name>
    <dbReference type="NCBI Taxonomy" id="190197"/>
    <lineage>
        <taxon>Bacteria</taxon>
        <taxon>Bacillati</taxon>
        <taxon>Actinomycetota</taxon>
        <taxon>Actinomycetes</taxon>
        <taxon>Propionibacteriales</taxon>
        <taxon>Kribbellaceae</taxon>
        <taxon>Kribbella</taxon>
    </lineage>
</organism>
<dbReference type="InterPro" id="IPR035906">
    <property type="entry name" value="MetI-like_sf"/>
</dbReference>
<feature type="transmembrane region" description="Helical" evidence="7">
    <location>
        <begin position="12"/>
        <end position="31"/>
    </location>
</feature>
<comment type="subcellular location">
    <subcellularLocation>
        <location evidence="1 7">Cell membrane</location>
        <topology evidence="1 7">Multi-pass membrane protein</topology>
    </subcellularLocation>
</comment>
<evidence type="ECO:0000313" key="10">
    <source>
        <dbReference type="Proteomes" id="UP001501319"/>
    </source>
</evidence>
<dbReference type="PANTHER" id="PTHR43386:SF25">
    <property type="entry name" value="PEPTIDE ABC TRANSPORTER PERMEASE PROTEIN"/>
    <property type="match status" value="1"/>
</dbReference>
<dbReference type="InterPro" id="IPR050366">
    <property type="entry name" value="BP-dependent_transpt_permease"/>
</dbReference>
<evidence type="ECO:0000256" key="1">
    <source>
        <dbReference type="ARBA" id="ARBA00004651"/>
    </source>
</evidence>
<feature type="transmembrane region" description="Helical" evidence="7">
    <location>
        <begin position="190"/>
        <end position="211"/>
    </location>
</feature>
<evidence type="ECO:0000256" key="6">
    <source>
        <dbReference type="ARBA" id="ARBA00023136"/>
    </source>
</evidence>
<evidence type="ECO:0000256" key="3">
    <source>
        <dbReference type="ARBA" id="ARBA00022475"/>
    </source>
</evidence>
<evidence type="ECO:0000256" key="2">
    <source>
        <dbReference type="ARBA" id="ARBA00022448"/>
    </source>
</evidence>
<dbReference type="EMBL" id="BAAANE010000004">
    <property type="protein sequence ID" value="GAA1630376.1"/>
    <property type="molecule type" value="Genomic_DNA"/>
</dbReference>
<feature type="domain" description="ABC transmembrane type-1" evidence="8">
    <location>
        <begin position="64"/>
        <end position="254"/>
    </location>
</feature>
<dbReference type="Proteomes" id="UP001501319">
    <property type="component" value="Unassembled WGS sequence"/>
</dbReference>
<keyword evidence="2 7" id="KW-0813">Transport</keyword>
<dbReference type="Gene3D" id="1.10.3720.10">
    <property type="entry name" value="MetI-like"/>
    <property type="match status" value="1"/>
</dbReference>
<proteinExistence type="inferred from homology"/>
<dbReference type="InterPro" id="IPR000515">
    <property type="entry name" value="MetI-like"/>
</dbReference>
<protein>
    <submittedName>
        <fullName evidence="9">ABC transporter permease</fullName>
    </submittedName>
</protein>
<keyword evidence="4 7" id="KW-0812">Transmembrane</keyword>
<keyword evidence="6 7" id="KW-0472">Membrane</keyword>
<keyword evidence="5 7" id="KW-1133">Transmembrane helix</keyword>
<sequence length="269" mass="28143">MRARTANRSALAVSATLVAIPLLVAIFGPLVKLHAKPGLPYERGARLGTDGLGRDVLELLLVGGRTALGMALGAVVVAYLVGGVIGLVAASTRHRWIDEALIRPLDVLLPLPSLLVISVVAVGWRASPPAITLAVAMVNVPTVARLVRAAALDAASGPVVEALRMQRESWVGIHLGHVGRAVLGPVAADLGTRITLAVFLVASVNFLGLGLSPTAPDWAVSVSRNREGVLLQPWAVIAPAMMLVAFTLGFNLLADRLVHRSKQLAEAQR</sequence>
<comment type="similarity">
    <text evidence="7">Belongs to the binding-protein-dependent transport system permease family.</text>
</comment>
<feature type="transmembrane region" description="Helical" evidence="7">
    <location>
        <begin position="231"/>
        <end position="254"/>
    </location>
</feature>
<feature type="transmembrane region" description="Helical" evidence="7">
    <location>
        <begin position="67"/>
        <end position="89"/>
    </location>
</feature>
<accession>A0ABN2F4G8</accession>
<gene>
    <name evidence="9" type="ORF">GCM10009744_18040</name>
</gene>
<evidence type="ECO:0000256" key="7">
    <source>
        <dbReference type="RuleBase" id="RU363032"/>
    </source>
</evidence>
<evidence type="ECO:0000256" key="4">
    <source>
        <dbReference type="ARBA" id="ARBA00022692"/>
    </source>
</evidence>
<comment type="caution">
    <text evidence="9">The sequence shown here is derived from an EMBL/GenBank/DDBJ whole genome shotgun (WGS) entry which is preliminary data.</text>
</comment>
<dbReference type="PANTHER" id="PTHR43386">
    <property type="entry name" value="OLIGOPEPTIDE TRANSPORT SYSTEM PERMEASE PROTEIN APPC"/>
    <property type="match status" value="1"/>
</dbReference>
<reference evidence="9 10" key="1">
    <citation type="journal article" date="2019" name="Int. J. Syst. Evol. Microbiol.">
        <title>The Global Catalogue of Microorganisms (GCM) 10K type strain sequencing project: providing services to taxonomists for standard genome sequencing and annotation.</title>
        <authorList>
            <consortium name="The Broad Institute Genomics Platform"/>
            <consortium name="The Broad Institute Genome Sequencing Center for Infectious Disease"/>
            <person name="Wu L."/>
            <person name="Ma J."/>
        </authorList>
    </citation>
    <scope>NUCLEOTIDE SEQUENCE [LARGE SCALE GENOMIC DNA]</scope>
    <source>
        <strain evidence="9 10">JCM 14306</strain>
    </source>
</reference>